<feature type="compositionally biased region" description="Basic residues" evidence="1">
    <location>
        <begin position="1"/>
        <end position="11"/>
    </location>
</feature>
<dbReference type="Proteomes" id="UP000092124">
    <property type="component" value="Unassembled WGS sequence"/>
</dbReference>
<feature type="region of interest" description="Disordered" evidence="1">
    <location>
        <begin position="1"/>
        <end position="59"/>
    </location>
</feature>
<proteinExistence type="predicted"/>
<organism evidence="2 3">
    <name type="scientific">Neotoma lepida</name>
    <name type="common">Desert woodrat</name>
    <dbReference type="NCBI Taxonomy" id="56216"/>
    <lineage>
        <taxon>Eukaryota</taxon>
        <taxon>Metazoa</taxon>
        <taxon>Chordata</taxon>
        <taxon>Craniata</taxon>
        <taxon>Vertebrata</taxon>
        <taxon>Euteleostomi</taxon>
        <taxon>Mammalia</taxon>
        <taxon>Eutheria</taxon>
        <taxon>Euarchontoglires</taxon>
        <taxon>Glires</taxon>
        <taxon>Rodentia</taxon>
        <taxon>Myomorpha</taxon>
        <taxon>Muroidea</taxon>
        <taxon>Cricetidae</taxon>
        <taxon>Neotominae</taxon>
        <taxon>Neotoma</taxon>
    </lineage>
</organism>
<accession>A0A1A6GH70</accession>
<comment type="caution">
    <text evidence="2">The sequence shown here is derived from an EMBL/GenBank/DDBJ whole genome shotgun (WGS) entry which is preliminary data.</text>
</comment>
<evidence type="ECO:0000256" key="1">
    <source>
        <dbReference type="SAM" id="MobiDB-lite"/>
    </source>
</evidence>
<gene>
    <name evidence="2" type="ORF">A6R68_06839</name>
</gene>
<protein>
    <submittedName>
        <fullName evidence="2">Uncharacterized protein</fullName>
    </submittedName>
</protein>
<sequence length="128" mass="13818">MDQNGRRKKRASRGDRGYRGSCRAAPTPTPTPSSSSSEDGRESSSRCRVRLSPSKASGSSKLLDLVLQLADVLRGIRVVQLALDAALLPLRLLRFTWISSSAMRCLISATAAMLSASRRRTAITSSLL</sequence>
<keyword evidence="3" id="KW-1185">Reference proteome</keyword>
<dbReference type="EMBL" id="LZPO01097159">
    <property type="protein sequence ID" value="OBS64632.1"/>
    <property type="molecule type" value="Genomic_DNA"/>
</dbReference>
<reference evidence="2 3" key="1">
    <citation type="submission" date="2016-06" db="EMBL/GenBank/DDBJ databases">
        <title>The Draft Genome Sequence and Annotation of the Desert Woodrat Neotoma lepida.</title>
        <authorList>
            <person name="Campbell M."/>
            <person name="Oakeson K.F."/>
            <person name="Yandell M."/>
            <person name="Halpert J.R."/>
            <person name="Dearing D."/>
        </authorList>
    </citation>
    <scope>NUCLEOTIDE SEQUENCE [LARGE SCALE GENOMIC DNA]</scope>
    <source>
        <strain evidence="2">417</strain>
        <tissue evidence="2">Liver</tissue>
    </source>
</reference>
<name>A0A1A6GH70_NEOLE</name>
<evidence type="ECO:0000313" key="2">
    <source>
        <dbReference type="EMBL" id="OBS64632.1"/>
    </source>
</evidence>
<dbReference type="AlphaFoldDB" id="A0A1A6GH70"/>
<feature type="compositionally biased region" description="Low complexity" evidence="1">
    <location>
        <begin position="21"/>
        <end position="37"/>
    </location>
</feature>
<evidence type="ECO:0000313" key="3">
    <source>
        <dbReference type="Proteomes" id="UP000092124"/>
    </source>
</evidence>